<organism evidence="1">
    <name type="scientific">marine sediment metagenome</name>
    <dbReference type="NCBI Taxonomy" id="412755"/>
    <lineage>
        <taxon>unclassified sequences</taxon>
        <taxon>metagenomes</taxon>
        <taxon>ecological metagenomes</taxon>
    </lineage>
</organism>
<reference evidence="1" key="1">
    <citation type="journal article" date="2014" name="Front. Microbiol.">
        <title>High frequency of phylogenetically diverse reductive dehalogenase-homologous genes in deep subseafloor sedimentary metagenomes.</title>
        <authorList>
            <person name="Kawai M."/>
            <person name="Futagami T."/>
            <person name="Toyoda A."/>
            <person name="Takaki Y."/>
            <person name="Nishi S."/>
            <person name="Hori S."/>
            <person name="Arai W."/>
            <person name="Tsubouchi T."/>
            <person name="Morono Y."/>
            <person name="Uchiyama I."/>
            <person name="Ito T."/>
            <person name="Fujiyama A."/>
            <person name="Inagaki F."/>
            <person name="Takami H."/>
        </authorList>
    </citation>
    <scope>NUCLEOTIDE SEQUENCE</scope>
    <source>
        <strain evidence="1">Expedition CK06-06</strain>
    </source>
</reference>
<feature type="non-terminal residue" evidence="1">
    <location>
        <position position="1"/>
    </location>
</feature>
<proteinExistence type="predicted"/>
<accession>X1B148</accession>
<sequence>DYTYRKPVIDLITDATNKFYWRTGRGREYNLRAINRFVEEINQLKDIIGNTFSIEWHRYS</sequence>
<comment type="caution">
    <text evidence="1">The sequence shown here is derived from an EMBL/GenBank/DDBJ whole genome shotgun (WGS) entry which is preliminary data.</text>
</comment>
<dbReference type="EMBL" id="BART01017108">
    <property type="protein sequence ID" value="GAG75067.1"/>
    <property type="molecule type" value="Genomic_DNA"/>
</dbReference>
<name>X1B148_9ZZZZ</name>
<evidence type="ECO:0000313" key="1">
    <source>
        <dbReference type="EMBL" id="GAG75067.1"/>
    </source>
</evidence>
<gene>
    <name evidence="1" type="ORF">S01H4_32670</name>
</gene>
<protein>
    <submittedName>
        <fullName evidence="1">Uncharacterized protein</fullName>
    </submittedName>
</protein>
<dbReference type="AlphaFoldDB" id="X1B148"/>